<reference evidence="3 4" key="1">
    <citation type="submission" date="2019-02" db="EMBL/GenBank/DDBJ databases">
        <title>Deep-cultivation of Planctomycetes and their phenomic and genomic characterization uncovers novel biology.</title>
        <authorList>
            <person name="Wiegand S."/>
            <person name="Jogler M."/>
            <person name="Boedeker C."/>
            <person name="Pinto D."/>
            <person name="Vollmers J."/>
            <person name="Rivas-Marin E."/>
            <person name="Kohn T."/>
            <person name="Peeters S.H."/>
            <person name="Heuer A."/>
            <person name="Rast P."/>
            <person name="Oberbeckmann S."/>
            <person name="Bunk B."/>
            <person name="Jeske O."/>
            <person name="Meyerdierks A."/>
            <person name="Storesund J.E."/>
            <person name="Kallscheuer N."/>
            <person name="Luecker S."/>
            <person name="Lage O.M."/>
            <person name="Pohl T."/>
            <person name="Merkel B.J."/>
            <person name="Hornburger P."/>
            <person name="Mueller R.-W."/>
            <person name="Bruemmer F."/>
            <person name="Labrenz M."/>
            <person name="Spormann A.M."/>
            <person name="Op den Camp H."/>
            <person name="Overmann J."/>
            <person name="Amann R."/>
            <person name="Jetten M.S.M."/>
            <person name="Mascher T."/>
            <person name="Medema M.H."/>
            <person name="Devos D.P."/>
            <person name="Kaster A.-K."/>
            <person name="Ovreas L."/>
            <person name="Rohde M."/>
            <person name="Galperin M.Y."/>
            <person name="Jogler C."/>
        </authorList>
    </citation>
    <scope>NUCLEOTIDE SEQUENCE [LARGE SCALE GENOMIC DNA]</scope>
    <source>
        <strain evidence="3 4">Poly30</strain>
    </source>
</reference>
<gene>
    <name evidence="3" type="ORF">Poly30_35150</name>
</gene>
<sequence length="430" mass="48038">MGKAKNRSPGYGDWRVDTPLGSPTHPGHTSGVDIQRIETGLYSIDVPTLFEKRLIHGQLLRLERMDRAAGEASFAEVNFFVGFTAEERIDDPRGDDAETVREALLDEVWQRYESGEAAIAPLRVESESRSAGARRALVRLEPTSWRPESGQFVYIFIPPSSGQHVFSRLVLEFDWSLRELYESIGEGLVESLTWKRGAIADEDVRRQAEKAWSAFDEMDPKKIESITYRYREILSQNLPEPVEPMEPAVLDLTPIELDSLTLEQLDEALGQSTDGSRSMVLKTAFLPDEIKVTLETEFDDSYAFGPGTLSLVRALGALSSKDHPRAGELLWEHCKMCFEVTDYGAGSQSNEDYFGIRNPEDALRAAGKGRIYLGEVLNGGSHDLFQIDFYPPWEEEHGCSLVVRNGELVATSDPGGWLGEFEVAEGEGRK</sequence>
<evidence type="ECO:0000313" key="4">
    <source>
        <dbReference type="Proteomes" id="UP000320390"/>
    </source>
</evidence>
<feature type="domain" description="DUF6985" evidence="2">
    <location>
        <begin position="283"/>
        <end position="410"/>
    </location>
</feature>
<dbReference type="EMBL" id="CP036434">
    <property type="protein sequence ID" value="QDV07979.1"/>
    <property type="molecule type" value="Genomic_DNA"/>
</dbReference>
<dbReference type="InterPro" id="IPR054254">
    <property type="entry name" value="DUF6985"/>
</dbReference>
<dbReference type="Pfam" id="PF22481">
    <property type="entry name" value="DUF6985"/>
    <property type="match status" value="1"/>
</dbReference>
<feature type="region of interest" description="Disordered" evidence="1">
    <location>
        <begin position="1"/>
        <end position="32"/>
    </location>
</feature>
<evidence type="ECO:0000256" key="1">
    <source>
        <dbReference type="SAM" id="MobiDB-lite"/>
    </source>
</evidence>
<accession>A0A518EV54</accession>
<evidence type="ECO:0000259" key="2">
    <source>
        <dbReference type="Pfam" id="PF22481"/>
    </source>
</evidence>
<dbReference type="AlphaFoldDB" id="A0A518EV54"/>
<evidence type="ECO:0000313" key="3">
    <source>
        <dbReference type="EMBL" id="QDV07979.1"/>
    </source>
</evidence>
<name>A0A518EV54_9BACT</name>
<protein>
    <recommendedName>
        <fullName evidence="2">DUF6985 domain-containing protein</fullName>
    </recommendedName>
</protein>
<proteinExistence type="predicted"/>
<organism evidence="3 4">
    <name type="scientific">Saltatorellus ferox</name>
    <dbReference type="NCBI Taxonomy" id="2528018"/>
    <lineage>
        <taxon>Bacteria</taxon>
        <taxon>Pseudomonadati</taxon>
        <taxon>Planctomycetota</taxon>
        <taxon>Planctomycetia</taxon>
        <taxon>Planctomycetia incertae sedis</taxon>
        <taxon>Saltatorellus</taxon>
    </lineage>
</organism>
<keyword evidence="4" id="KW-1185">Reference proteome</keyword>
<dbReference type="Proteomes" id="UP000320390">
    <property type="component" value="Chromosome"/>
</dbReference>